<sequence>MKVARTVLRGAALGNKCRLLDNNVLDLFAEEYVTEQISVTEKRLNVSRVTIH</sequence>
<protein>
    <submittedName>
        <fullName evidence="1">Uncharacterized protein</fullName>
    </submittedName>
</protein>
<proteinExistence type="predicted"/>
<evidence type="ECO:0000313" key="2">
    <source>
        <dbReference type="Proteomes" id="UP000016562"/>
    </source>
</evidence>
<comment type="caution">
    <text evidence="1">The sequence shown here is derived from an EMBL/GenBank/DDBJ whole genome shotgun (WGS) entry which is preliminary data.</text>
</comment>
<dbReference type="STRING" id="1219080.VEZ01S_55_00140"/>
<dbReference type="AlphaFoldDB" id="U3CU65"/>
<dbReference type="EMBL" id="BATM01000055">
    <property type="protein sequence ID" value="GAD81298.1"/>
    <property type="molecule type" value="Genomic_DNA"/>
</dbReference>
<accession>U3CU65</accession>
<name>U3CU65_9VIBR</name>
<dbReference type="RefSeq" id="WP_021714995.1">
    <property type="nucleotide sequence ID" value="NZ_BATM01000055.1"/>
</dbReference>
<dbReference type="OrthoDB" id="9805159at2"/>
<evidence type="ECO:0000313" key="1">
    <source>
        <dbReference type="EMBL" id="GAD81298.1"/>
    </source>
</evidence>
<dbReference type="Proteomes" id="UP000016562">
    <property type="component" value="Unassembled WGS sequence"/>
</dbReference>
<gene>
    <name evidence="1" type="ORF">VEZ01S_55_00140</name>
</gene>
<organism evidence="1 2">
    <name type="scientific">Vibrio ezurae NBRC 102218</name>
    <dbReference type="NCBI Taxonomy" id="1219080"/>
    <lineage>
        <taxon>Bacteria</taxon>
        <taxon>Pseudomonadati</taxon>
        <taxon>Pseudomonadota</taxon>
        <taxon>Gammaproteobacteria</taxon>
        <taxon>Vibrionales</taxon>
        <taxon>Vibrionaceae</taxon>
        <taxon>Vibrio</taxon>
    </lineage>
</organism>
<keyword evidence="2" id="KW-1185">Reference proteome</keyword>
<reference evidence="1 2" key="1">
    <citation type="submission" date="2013-09" db="EMBL/GenBank/DDBJ databases">
        <title>Whole genome shotgun sequence of Vibrio ezurae NBRC 102218.</title>
        <authorList>
            <person name="Yoshida I."/>
            <person name="Hosoyama A."/>
            <person name="Numata M."/>
            <person name="Hashimoto M."/>
            <person name="Hosoyama Y."/>
            <person name="Tsuchikane K."/>
            <person name="Noguchi M."/>
            <person name="Hirakata S."/>
            <person name="Ichikawa N."/>
            <person name="Ohji S."/>
            <person name="Yamazoe A."/>
            <person name="Fujita N."/>
        </authorList>
    </citation>
    <scope>NUCLEOTIDE SEQUENCE [LARGE SCALE GENOMIC DNA]</scope>
    <source>
        <strain evidence="1 2">NBRC 102218</strain>
    </source>
</reference>